<evidence type="ECO:0000256" key="1">
    <source>
        <dbReference type="SAM" id="MobiDB-lite"/>
    </source>
</evidence>
<feature type="region of interest" description="Disordered" evidence="1">
    <location>
        <begin position="47"/>
        <end position="170"/>
    </location>
</feature>
<feature type="compositionally biased region" description="Pro residues" evidence="1">
    <location>
        <begin position="84"/>
        <end position="140"/>
    </location>
</feature>
<reference evidence="2" key="1">
    <citation type="submission" date="2021-05" db="EMBL/GenBank/DDBJ databases">
        <title>The genome of the haptophyte Pavlova lutheri (Diacronema luteri, Pavlovales) - a model for lipid biosynthesis in eukaryotic algae.</title>
        <authorList>
            <person name="Hulatt C.J."/>
            <person name="Posewitz M.C."/>
        </authorList>
    </citation>
    <scope>NUCLEOTIDE SEQUENCE</scope>
    <source>
        <strain evidence="2">NIVA-4/92</strain>
    </source>
</reference>
<sequence>MLAVALSAAARAPARSALLANRYALSPLVVQERAHVLGDALALCSDEGKSPLVVPPTTAEGISSEDAPASRRPDDFLSSTPGPHVVPPIPPDEVPPISPDEVPPIPPYEVPSPLPPDELPPAPPNEVPSPVPPDVVPPAPRPEEAPPSATLGSPTPPTERGYVPIATMCQ</sequence>
<proteinExistence type="predicted"/>
<dbReference type="AlphaFoldDB" id="A0A8J5XJV6"/>
<name>A0A8J5XJV6_DIALT</name>
<organism evidence="2 3">
    <name type="scientific">Diacronema lutheri</name>
    <name type="common">Unicellular marine alga</name>
    <name type="synonym">Monochrysis lutheri</name>
    <dbReference type="NCBI Taxonomy" id="2081491"/>
    <lineage>
        <taxon>Eukaryota</taxon>
        <taxon>Haptista</taxon>
        <taxon>Haptophyta</taxon>
        <taxon>Pavlovophyceae</taxon>
        <taxon>Pavlovales</taxon>
        <taxon>Pavlovaceae</taxon>
        <taxon>Diacronema</taxon>
    </lineage>
</organism>
<accession>A0A8J5XJV6</accession>
<dbReference type="PRINTS" id="PR01217">
    <property type="entry name" value="PRICHEXTENSN"/>
</dbReference>
<protein>
    <submittedName>
        <fullName evidence="2">Uncharacterized protein</fullName>
    </submittedName>
</protein>
<dbReference type="Proteomes" id="UP000751190">
    <property type="component" value="Unassembled WGS sequence"/>
</dbReference>
<evidence type="ECO:0000313" key="2">
    <source>
        <dbReference type="EMBL" id="KAG8461794.1"/>
    </source>
</evidence>
<evidence type="ECO:0000313" key="3">
    <source>
        <dbReference type="Proteomes" id="UP000751190"/>
    </source>
</evidence>
<gene>
    <name evidence="2" type="ORF">KFE25_001412</name>
</gene>
<comment type="caution">
    <text evidence="2">The sequence shown here is derived from an EMBL/GenBank/DDBJ whole genome shotgun (WGS) entry which is preliminary data.</text>
</comment>
<dbReference type="EMBL" id="JAGTXO010000024">
    <property type="protein sequence ID" value="KAG8461794.1"/>
    <property type="molecule type" value="Genomic_DNA"/>
</dbReference>
<keyword evidence="3" id="KW-1185">Reference proteome</keyword>